<evidence type="ECO:0000313" key="12">
    <source>
        <dbReference type="EMBL" id="KAJ8027592.1"/>
    </source>
</evidence>
<comment type="caution">
    <text evidence="10">Lacks conserved residue(s) required for the propagation of feature annotation.</text>
</comment>
<keyword evidence="5" id="KW-1133">Transmembrane helix</keyword>
<dbReference type="PANTHER" id="PTHR19331">
    <property type="entry name" value="SCAVENGER RECEPTOR DOMAIN-CONTAINING"/>
    <property type="match status" value="1"/>
</dbReference>
<evidence type="ECO:0000256" key="3">
    <source>
        <dbReference type="ARBA" id="ARBA00022729"/>
    </source>
</evidence>
<proteinExistence type="predicted"/>
<accession>A0A9Q1BJ62</accession>
<keyword evidence="4" id="KW-0677">Repeat</keyword>
<feature type="disulfide bond" evidence="10">
    <location>
        <begin position="106"/>
        <end position="116"/>
    </location>
</feature>
<keyword evidence="6" id="KW-0472">Membrane</keyword>
<name>A0A9Q1BJ62_HOLLE</name>
<keyword evidence="9" id="KW-0325">Glycoprotein</keyword>
<comment type="subcellular location">
    <subcellularLocation>
        <location evidence="1">Membrane</location>
        <topology evidence="1">Single-pass membrane protein</topology>
    </subcellularLocation>
</comment>
<dbReference type="EMBL" id="JAIZAY010000016">
    <property type="protein sequence ID" value="KAJ8027592.1"/>
    <property type="molecule type" value="Genomic_DNA"/>
</dbReference>
<feature type="disulfide bond" evidence="10">
    <location>
        <begin position="208"/>
        <end position="218"/>
    </location>
</feature>
<dbReference type="Pfam" id="PF00530">
    <property type="entry name" value="SRCR"/>
    <property type="match status" value="2"/>
</dbReference>
<dbReference type="GO" id="GO:0016020">
    <property type="term" value="C:membrane"/>
    <property type="evidence" value="ECO:0007669"/>
    <property type="project" value="UniProtKB-SubCell"/>
</dbReference>
<evidence type="ECO:0000256" key="2">
    <source>
        <dbReference type="ARBA" id="ARBA00022692"/>
    </source>
</evidence>
<reference evidence="12" key="1">
    <citation type="submission" date="2021-10" db="EMBL/GenBank/DDBJ databases">
        <title>Tropical sea cucumber genome reveals ecological adaptation and Cuvierian tubules defense mechanism.</title>
        <authorList>
            <person name="Chen T."/>
        </authorList>
    </citation>
    <scope>NUCLEOTIDE SEQUENCE</scope>
    <source>
        <strain evidence="12">Nanhai2018</strain>
        <tissue evidence="12">Muscle</tissue>
    </source>
</reference>
<gene>
    <name evidence="12" type="ORF">HOLleu_32774</name>
</gene>
<dbReference type="PRINTS" id="PR00258">
    <property type="entry name" value="SPERACTRCPTR"/>
</dbReference>
<sequence>MLDNVECVGDERKLEDCIYNSWNDCYHNEDAGLLEGKPRLVDGNSTAGRVEICLNERWGTVCDHNWDMRDADVVCRELGFKGADAALLKAHFGQGQGPVYIEEVECFGNEISIFSCNYTDSTNCEHEEDAGVNCIPNRAGDVRLVDGNSTYGLVEAYVADNWATVCGRNWGLQEAAVTCRQLGFKDALFASNQAPKRNSSMAVDQVNCTGGEKSLLQCKHKNDSNCRYLENAFVACIPGENFPDQEGGIMETQRPLHQGLFHTYCTKMHSDRW</sequence>
<keyword evidence="13" id="KW-1185">Reference proteome</keyword>
<evidence type="ECO:0000256" key="7">
    <source>
        <dbReference type="ARBA" id="ARBA00023157"/>
    </source>
</evidence>
<dbReference type="PROSITE" id="PS50287">
    <property type="entry name" value="SRCR_2"/>
    <property type="match status" value="2"/>
</dbReference>
<evidence type="ECO:0000256" key="8">
    <source>
        <dbReference type="ARBA" id="ARBA00023170"/>
    </source>
</evidence>
<organism evidence="12 13">
    <name type="scientific">Holothuria leucospilota</name>
    <name type="common">Black long sea cucumber</name>
    <name type="synonym">Mertensiothuria leucospilota</name>
    <dbReference type="NCBI Taxonomy" id="206669"/>
    <lineage>
        <taxon>Eukaryota</taxon>
        <taxon>Metazoa</taxon>
        <taxon>Echinodermata</taxon>
        <taxon>Eleutherozoa</taxon>
        <taxon>Echinozoa</taxon>
        <taxon>Holothuroidea</taxon>
        <taxon>Aspidochirotacea</taxon>
        <taxon>Aspidochirotida</taxon>
        <taxon>Holothuriidae</taxon>
        <taxon>Holothuria</taxon>
    </lineage>
</organism>
<evidence type="ECO:0000256" key="9">
    <source>
        <dbReference type="ARBA" id="ARBA00023180"/>
    </source>
</evidence>
<keyword evidence="8" id="KW-0675">Receptor</keyword>
<evidence type="ECO:0000256" key="4">
    <source>
        <dbReference type="ARBA" id="ARBA00022737"/>
    </source>
</evidence>
<dbReference type="SUPFAM" id="SSF56487">
    <property type="entry name" value="SRCR-like"/>
    <property type="match status" value="2"/>
</dbReference>
<dbReference type="OrthoDB" id="536948at2759"/>
<protein>
    <submittedName>
        <fullName evidence="12">Neurotrypsin</fullName>
    </submittedName>
</protein>
<dbReference type="Gene3D" id="3.10.250.10">
    <property type="entry name" value="SRCR-like domain"/>
    <property type="match status" value="3"/>
</dbReference>
<evidence type="ECO:0000256" key="6">
    <source>
        <dbReference type="ARBA" id="ARBA00023136"/>
    </source>
</evidence>
<comment type="caution">
    <text evidence="12">The sequence shown here is derived from an EMBL/GenBank/DDBJ whole genome shotgun (WGS) entry which is preliminary data.</text>
</comment>
<evidence type="ECO:0000256" key="5">
    <source>
        <dbReference type="ARBA" id="ARBA00022989"/>
    </source>
</evidence>
<dbReference type="AlphaFoldDB" id="A0A9Q1BJ62"/>
<dbReference type="FunFam" id="3.10.250.10:FF:000007">
    <property type="entry name" value="Soluble scavenger receptor cysteine-rich domain-containing protein SSC5D"/>
    <property type="match status" value="1"/>
</dbReference>
<dbReference type="InterPro" id="IPR036772">
    <property type="entry name" value="SRCR-like_dom_sf"/>
</dbReference>
<keyword evidence="2" id="KW-0812">Transmembrane</keyword>
<evidence type="ECO:0000256" key="10">
    <source>
        <dbReference type="PROSITE-ProRule" id="PRU00196"/>
    </source>
</evidence>
<evidence type="ECO:0000259" key="11">
    <source>
        <dbReference type="PROSITE" id="PS50287"/>
    </source>
</evidence>
<evidence type="ECO:0000256" key="1">
    <source>
        <dbReference type="ARBA" id="ARBA00004167"/>
    </source>
</evidence>
<keyword evidence="3" id="KW-0732">Signal</keyword>
<feature type="domain" description="SRCR" evidence="11">
    <location>
        <begin position="142"/>
        <end position="237"/>
    </location>
</feature>
<dbReference type="Proteomes" id="UP001152320">
    <property type="component" value="Chromosome 16"/>
</dbReference>
<keyword evidence="7 10" id="KW-1015">Disulfide bond</keyword>
<dbReference type="SMART" id="SM00202">
    <property type="entry name" value="SR"/>
    <property type="match status" value="2"/>
</dbReference>
<dbReference type="FunFam" id="3.10.250.10:FF:000016">
    <property type="entry name" value="Scavenger receptor cysteine-rich protein type 12"/>
    <property type="match status" value="1"/>
</dbReference>
<evidence type="ECO:0000313" key="13">
    <source>
        <dbReference type="Proteomes" id="UP001152320"/>
    </source>
</evidence>
<dbReference type="InterPro" id="IPR001190">
    <property type="entry name" value="SRCR"/>
</dbReference>
<dbReference type="PANTHER" id="PTHR19331:SF465">
    <property type="entry name" value="EGG PEPTIDE SPERACT RECEPTOR"/>
    <property type="match status" value="1"/>
</dbReference>
<feature type="domain" description="SRCR" evidence="11">
    <location>
        <begin position="38"/>
        <end position="135"/>
    </location>
</feature>